<keyword evidence="2" id="KW-1185">Reference proteome</keyword>
<protein>
    <submittedName>
        <fullName evidence="1">Uncharacterized protein</fullName>
    </submittedName>
</protein>
<evidence type="ECO:0000313" key="1">
    <source>
        <dbReference type="EMBL" id="KAL2516537.1"/>
    </source>
</evidence>
<accession>A0ABD1TUX7</accession>
<organism evidence="1 2">
    <name type="scientific">Forsythia ovata</name>
    <dbReference type="NCBI Taxonomy" id="205694"/>
    <lineage>
        <taxon>Eukaryota</taxon>
        <taxon>Viridiplantae</taxon>
        <taxon>Streptophyta</taxon>
        <taxon>Embryophyta</taxon>
        <taxon>Tracheophyta</taxon>
        <taxon>Spermatophyta</taxon>
        <taxon>Magnoliopsida</taxon>
        <taxon>eudicotyledons</taxon>
        <taxon>Gunneridae</taxon>
        <taxon>Pentapetalae</taxon>
        <taxon>asterids</taxon>
        <taxon>lamiids</taxon>
        <taxon>Lamiales</taxon>
        <taxon>Oleaceae</taxon>
        <taxon>Forsythieae</taxon>
        <taxon>Forsythia</taxon>
    </lineage>
</organism>
<proteinExistence type="predicted"/>
<name>A0ABD1TUX7_9LAMI</name>
<dbReference type="Proteomes" id="UP001604277">
    <property type="component" value="Unassembled WGS sequence"/>
</dbReference>
<gene>
    <name evidence="1" type="ORF">Fot_30508</name>
</gene>
<comment type="caution">
    <text evidence="1">The sequence shown here is derived from an EMBL/GenBank/DDBJ whole genome shotgun (WGS) entry which is preliminary data.</text>
</comment>
<dbReference type="EMBL" id="JBFOLJ010000008">
    <property type="protein sequence ID" value="KAL2516537.1"/>
    <property type="molecule type" value="Genomic_DNA"/>
</dbReference>
<sequence>MGSKIDIRSSFWKHNFSSEEDARKIDIFNLINASITVVCFKKPNEFCSRRLQIIEPLFATDCQALAKPKKESLLVAETLSKNVIHDCEDEACKDEIFAGERPKKFGS</sequence>
<dbReference type="AlphaFoldDB" id="A0ABD1TUX7"/>
<reference evidence="2" key="1">
    <citation type="submission" date="2024-07" db="EMBL/GenBank/DDBJ databases">
        <title>Two chromosome-level genome assemblies of Korean endemic species Abeliophyllum distichum and Forsythia ovata (Oleaceae).</title>
        <authorList>
            <person name="Jang H."/>
        </authorList>
    </citation>
    <scope>NUCLEOTIDE SEQUENCE [LARGE SCALE GENOMIC DNA]</scope>
</reference>
<evidence type="ECO:0000313" key="2">
    <source>
        <dbReference type="Proteomes" id="UP001604277"/>
    </source>
</evidence>